<dbReference type="Gene3D" id="3.90.470.20">
    <property type="entry name" value="4'-phosphopantetheinyl transferase domain"/>
    <property type="match status" value="1"/>
</dbReference>
<evidence type="ECO:0000256" key="2">
    <source>
        <dbReference type="ARBA" id="ARBA00022679"/>
    </source>
</evidence>
<dbReference type="NCBIfam" id="TIGR00516">
    <property type="entry name" value="acpS"/>
    <property type="match status" value="1"/>
</dbReference>
<dbReference type="InterPro" id="IPR037143">
    <property type="entry name" value="4-PPantetheinyl_Trfase_dom_sf"/>
</dbReference>
<dbReference type="Proteomes" id="UP001157160">
    <property type="component" value="Unassembled WGS sequence"/>
</dbReference>
<evidence type="ECO:0000256" key="4">
    <source>
        <dbReference type="ARBA" id="ARBA00022832"/>
    </source>
</evidence>
<feature type="binding site" evidence="8">
    <location>
        <position position="8"/>
    </location>
    <ligand>
        <name>Mg(2+)</name>
        <dbReference type="ChEBI" id="CHEBI:18420"/>
    </ligand>
</feature>
<evidence type="ECO:0000256" key="3">
    <source>
        <dbReference type="ARBA" id="ARBA00022723"/>
    </source>
</evidence>
<keyword evidence="5 8" id="KW-0460">Magnesium</keyword>
<comment type="catalytic activity">
    <reaction evidence="8">
        <text>apo-[ACP] + CoA = holo-[ACP] + adenosine 3',5'-bisphosphate + H(+)</text>
        <dbReference type="Rhea" id="RHEA:12068"/>
        <dbReference type="Rhea" id="RHEA-COMP:9685"/>
        <dbReference type="Rhea" id="RHEA-COMP:9690"/>
        <dbReference type="ChEBI" id="CHEBI:15378"/>
        <dbReference type="ChEBI" id="CHEBI:29999"/>
        <dbReference type="ChEBI" id="CHEBI:57287"/>
        <dbReference type="ChEBI" id="CHEBI:58343"/>
        <dbReference type="ChEBI" id="CHEBI:64479"/>
        <dbReference type="EC" id="2.7.8.7"/>
    </reaction>
</comment>
<evidence type="ECO:0000256" key="1">
    <source>
        <dbReference type="ARBA" id="ARBA00022516"/>
    </source>
</evidence>
<keyword evidence="7 8" id="KW-0275">Fatty acid biosynthesis</keyword>
<dbReference type="RefSeq" id="WP_284231505.1">
    <property type="nucleotide sequence ID" value="NZ_BSUL01000001.1"/>
</dbReference>
<dbReference type="GO" id="GO:0006633">
    <property type="term" value="P:fatty acid biosynthetic process"/>
    <property type="evidence" value="ECO:0007669"/>
    <property type="project" value="UniProtKB-UniRule"/>
</dbReference>
<evidence type="ECO:0000313" key="11">
    <source>
        <dbReference type="Proteomes" id="UP001157160"/>
    </source>
</evidence>
<keyword evidence="4 8" id="KW-0276">Fatty acid metabolism</keyword>
<sequence>MIVGVGVDLVDLQRFERTVARTPRLLPRLFTAGERMLADGRERPVRSLAARFAAKEALVKALGEATLGAWSEIEVVSDAHGKPSFRLHGAIAAAAAKRGADALHLSLSHDGGLAMAYVVAERSAV</sequence>
<comment type="cofactor">
    <cofactor evidence="8">
        <name>Mg(2+)</name>
        <dbReference type="ChEBI" id="CHEBI:18420"/>
    </cofactor>
</comment>
<dbReference type="GO" id="GO:0000287">
    <property type="term" value="F:magnesium ion binding"/>
    <property type="evidence" value="ECO:0007669"/>
    <property type="project" value="UniProtKB-UniRule"/>
</dbReference>
<keyword evidence="8" id="KW-0963">Cytoplasm</keyword>
<evidence type="ECO:0000256" key="6">
    <source>
        <dbReference type="ARBA" id="ARBA00023098"/>
    </source>
</evidence>
<name>A0AA37UKK5_9MICO</name>
<dbReference type="NCBIfam" id="NF000832">
    <property type="entry name" value="PRK00070.3-2"/>
    <property type="match status" value="1"/>
</dbReference>
<dbReference type="GO" id="GO:0008897">
    <property type="term" value="F:holo-[acyl-carrier-protein] synthase activity"/>
    <property type="evidence" value="ECO:0007669"/>
    <property type="project" value="UniProtKB-UniRule"/>
</dbReference>
<evidence type="ECO:0000256" key="5">
    <source>
        <dbReference type="ARBA" id="ARBA00022842"/>
    </source>
</evidence>
<protein>
    <recommendedName>
        <fullName evidence="8">Holo-[acyl-carrier-protein] synthase</fullName>
        <shortName evidence="8">Holo-ACP synthase</shortName>
        <ecNumber evidence="8">2.7.8.7</ecNumber>
    </recommendedName>
    <alternativeName>
        <fullName evidence="8">4'-phosphopantetheinyl transferase AcpS</fullName>
    </alternativeName>
</protein>
<dbReference type="InterPro" id="IPR002582">
    <property type="entry name" value="ACPS"/>
</dbReference>
<keyword evidence="3 8" id="KW-0479">Metal-binding</keyword>
<organism evidence="10 11">
    <name type="scientific">Arenivirga flava</name>
    <dbReference type="NCBI Taxonomy" id="1930060"/>
    <lineage>
        <taxon>Bacteria</taxon>
        <taxon>Bacillati</taxon>
        <taxon>Actinomycetota</taxon>
        <taxon>Actinomycetes</taxon>
        <taxon>Micrococcales</taxon>
        <taxon>Microbacteriaceae</taxon>
        <taxon>Arenivirga</taxon>
    </lineage>
</organism>
<keyword evidence="11" id="KW-1185">Reference proteome</keyword>
<comment type="caution">
    <text evidence="10">The sequence shown here is derived from an EMBL/GenBank/DDBJ whole genome shotgun (WGS) entry which is preliminary data.</text>
</comment>
<dbReference type="HAMAP" id="MF_00101">
    <property type="entry name" value="AcpS"/>
    <property type="match status" value="1"/>
</dbReference>
<evidence type="ECO:0000313" key="10">
    <source>
        <dbReference type="EMBL" id="GMA28182.1"/>
    </source>
</evidence>
<dbReference type="EMBL" id="BSUL01000001">
    <property type="protein sequence ID" value="GMA28182.1"/>
    <property type="molecule type" value="Genomic_DNA"/>
</dbReference>
<comment type="function">
    <text evidence="8">Transfers the 4'-phosphopantetheine moiety from coenzyme A to a Ser of acyl-carrier-protein.</text>
</comment>
<dbReference type="Pfam" id="PF01648">
    <property type="entry name" value="ACPS"/>
    <property type="match status" value="1"/>
</dbReference>
<proteinExistence type="inferred from homology"/>
<dbReference type="InterPro" id="IPR004568">
    <property type="entry name" value="Ppantetheine-prot_Trfase_dom"/>
</dbReference>
<keyword evidence="1 8" id="KW-0444">Lipid biosynthesis</keyword>
<accession>A0AA37UKK5</accession>
<comment type="subcellular location">
    <subcellularLocation>
        <location evidence="8">Cytoplasm</location>
    </subcellularLocation>
</comment>
<feature type="binding site" evidence="8">
    <location>
        <position position="56"/>
    </location>
    <ligand>
        <name>Mg(2+)</name>
        <dbReference type="ChEBI" id="CHEBI:18420"/>
    </ligand>
</feature>
<feature type="domain" description="4'-phosphopantetheinyl transferase" evidence="9">
    <location>
        <begin position="4"/>
        <end position="100"/>
    </location>
</feature>
<dbReference type="InterPro" id="IPR008278">
    <property type="entry name" value="4-PPantetheinyl_Trfase_dom"/>
</dbReference>
<evidence type="ECO:0000259" key="9">
    <source>
        <dbReference type="Pfam" id="PF01648"/>
    </source>
</evidence>
<dbReference type="NCBIfam" id="TIGR00556">
    <property type="entry name" value="pantethn_trn"/>
    <property type="match status" value="1"/>
</dbReference>
<reference evidence="10 11" key="1">
    <citation type="journal article" date="2014" name="Int. J. Syst. Evol. Microbiol.">
        <title>Complete genome sequence of Corynebacterium casei LMG S-19264T (=DSM 44701T), isolated from a smear-ripened cheese.</title>
        <authorList>
            <consortium name="US DOE Joint Genome Institute (JGI-PGF)"/>
            <person name="Walter F."/>
            <person name="Albersmeier A."/>
            <person name="Kalinowski J."/>
            <person name="Ruckert C."/>
        </authorList>
    </citation>
    <scope>NUCLEOTIDE SEQUENCE [LARGE SCALE GENOMIC DNA]</scope>
    <source>
        <strain evidence="10 11">NBRC 112289</strain>
    </source>
</reference>
<evidence type="ECO:0000256" key="7">
    <source>
        <dbReference type="ARBA" id="ARBA00023160"/>
    </source>
</evidence>
<evidence type="ECO:0000256" key="8">
    <source>
        <dbReference type="HAMAP-Rule" id="MF_00101"/>
    </source>
</evidence>
<keyword evidence="2 8" id="KW-0808">Transferase</keyword>
<keyword evidence="6 8" id="KW-0443">Lipid metabolism</keyword>
<comment type="similarity">
    <text evidence="8">Belongs to the P-Pant transferase superfamily. AcpS family.</text>
</comment>
<dbReference type="SUPFAM" id="SSF56214">
    <property type="entry name" value="4'-phosphopantetheinyl transferase"/>
    <property type="match status" value="1"/>
</dbReference>
<dbReference type="GO" id="GO:0005737">
    <property type="term" value="C:cytoplasm"/>
    <property type="evidence" value="ECO:0007669"/>
    <property type="project" value="UniProtKB-SubCell"/>
</dbReference>
<dbReference type="AlphaFoldDB" id="A0AA37UKK5"/>
<gene>
    <name evidence="8 10" type="primary">acpS</name>
    <name evidence="10" type="ORF">GCM10025874_14350</name>
</gene>
<dbReference type="EC" id="2.7.8.7" evidence="8"/>